<evidence type="ECO:0000313" key="3">
    <source>
        <dbReference type="Proteomes" id="UP000661649"/>
    </source>
</evidence>
<keyword evidence="1" id="KW-0812">Transmembrane</keyword>
<evidence type="ECO:0000313" key="2">
    <source>
        <dbReference type="EMBL" id="MBC8628299.1"/>
    </source>
</evidence>
<evidence type="ECO:0000256" key="1">
    <source>
        <dbReference type="SAM" id="Phobius"/>
    </source>
</evidence>
<organism evidence="2 3">
    <name type="scientific">Blautia stercoris</name>
    <dbReference type="NCBI Taxonomy" id="871664"/>
    <lineage>
        <taxon>Bacteria</taxon>
        <taxon>Bacillati</taxon>
        <taxon>Bacillota</taxon>
        <taxon>Clostridia</taxon>
        <taxon>Lachnospirales</taxon>
        <taxon>Lachnospiraceae</taxon>
        <taxon>Blautia</taxon>
    </lineage>
</organism>
<protein>
    <submittedName>
        <fullName evidence="2">ABC-2 transporter permease</fullName>
    </submittedName>
</protein>
<dbReference type="Proteomes" id="UP000661649">
    <property type="component" value="Unassembled WGS sequence"/>
</dbReference>
<feature type="transmembrane region" description="Helical" evidence="1">
    <location>
        <begin position="17"/>
        <end position="32"/>
    </location>
</feature>
<feature type="transmembrane region" description="Helical" evidence="1">
    <location>
        <begin position="80"/>
        <end position="101"/>
    </location>
</feature>
<feature type="transmembrane region" description="Helical" evidence="1">
    <location>
        <begin position="116"/>
        <end position="135"/>
    </location>
</feature>
<dbReference type="EMBL" id="JACRTP010000002">
    <property type="protein sequence ID" value="MBC8628299.1"/>
    <property type="molecule type" value="Genomic_DNA"/>
</dbReference>
<keyword evidence="1" id="KW-1133">Transmembrane helix</keyword>
<dbReference type="RefSeq" id="WP_187558475.1">
    <property type="nucleotide sequence ID" value="NZ_JACRTP010000002.1"/>
</dbReference>
<sequence>MAGLLEKDIRLIMQRKQMLLLFVVIAVVLGFSQDGTFILGYLSFCAAIVMVSTISYDELDHGYEFLMTLPITAKIYVKEKYLFCIGGAVIAWLFAAILYFVSKMIRGERFSFLDELPVILIFLPIILLMLSILIPFHLKYGMEKSRIILALLAGIIVAAVYFMKNLIDGNSKILTAINSVNDEVVTIILFALGIFATLISYFISSRIMEKKEF</sequence>
<dbReference type="Pfam" id="PF13346">
    <property type="entry name" value="ABC2_membrane_5"/>
    <property type="match status" value="1"/>
</dbReference>
<feature type="transmembrane region" description="Helical" evidence="1">
    <location>
        <begin position="184"/>
        <end position="203"/>
    </location>
</feature>
<accession>A0ABR7PAH6</accession>
<gene>
    <name evidence="2" type="ORF">H8712_06665</name>
</gene>
<proteinExistence type="predicted"/>
<comment type="caution">
    <text evidence="2">The sequence shown here is derived from an EMBL/GenBank/DDBJ whole genome shotgun (WGS) entry which is preliminary data.</text>
</comment>
<reference evidence="2 3" key="1">
    <citation type="submission" date="2020-08" db="EMBL/GenBank/DDBJ databases">
        <title>Genome public.</title>
        <authorList>
            <person name="Liu C."/>
            <person name="Sun Q."/>
        </authorList>
    </citation>
    <scope>NUCLEOTIDE SEQUENCE [LARGE SCALE GENOMIC DNA]</scope>
    <source>
        <strain evidence="2 3">3_YM_SP_D4_24.mj</strain>
    </source>
</reference>
<feature type="transmembrane region" description="Helical" evidence="1">
    <location>
        <begin position="147"/>
        <end position="164"/>
    </location>
</feature>
<name>A0ABR7PAH6_9FIRM</name>
<keyword evidence="1" id="KW-0472">Membrane</keyword>
<dbReference type="InterPro" id="IPR025699">
    <property type="entry name" value="ABC2_memb-like"/>
</dbReference>
<keyword evidence="3" id="KW-1185">Reference proteome</keyword>